<protein>
    <submittedName>
        <fullName evidence="2">Uncharacterized protein</fullName>
    </submittedName>
</protein>
<comment type="caution">
    <text evidence="2">The sequence shown here is derived from an EMBL/GenBank/DDBJ whole genome shotgun (WGS) entry which is preliminary data.</text>
</comment>
<proteinExistence type="predicted"/>
<evidence type="ECO:0000313" key="2">
    <source>
        <dbReference type="EMBL" id="GAA1089759.1"/>
    </source>
</evidence>
<keyword evidence="3" id="KW-1185">Reference proteome</keyword>
<feature type="region of interest" description="Disordered" evidence="1">
    <location>
        <begin position="1"/>
        <end position="96"/>
    </location>
</feature>
<reference evidence="2 3" key="1">
    <citation type="journal article" date="2019" name="Int. J. Syst. Evol. Microbiol.">
        <title>The Global Catalogue of Microorganisms (GCM) 10K type strain sequencing project: providing services to taxonomists for standard genome sequencing and annotation.</title>
        <authorList>
            <consortium name="The Broad Institute Genomics Platform"/>
            <consortium name="The Broad Institute Genome Sequencing Center for Infectious Disease"/>
            <person name="Wu L."/>
            <person name="Ma J."/>
        </authorList>
    </citation>
    <scope>NUCLEOTIDE SEQUENCE [LARGE SCALE GENOMIC DNA]</scope>
    <source>
        <strain evidence="2 3">JCM 13002</strain>
    </source>
</reference>
<sequence length="115" mass="11513">MDDLQVHVAEGLQGAVPLGDPAQRQQRHAGHPATSTLPDPSAGATSLPPARARVCHQRAATARAAPPAAADGVRPGDREAAACPGAGAGGVGATGSAKALAQLPERLLHSLPWRT</sequence>
<name>A0ABN1TJD3_9ACTN</name>
<feature type="compositionally biased region" description="Low complexity" evidence="1">
    <location>
        <begin position="58"/>
        <end position="70"/>
    </location>
</feature>
<evidence type="ECO:0000313" key="3">
    <source>
        <dbReference type="Proteomes" id="UP001499987"/>
    </source>
</evidence>
<evidence type="ECO:0000256" key="1">
    <source>
        <dbReference type="SAM" id="MobiDB-lite"/>
    </source>
</evidence>
<dbReference type="Proteomes" id="UP001499987">
    <property type="component" value="Unassembled WGS sequence"/>
</dbReference>
<organism evidence="2 3">
    <name type="scientific">Kitasatospora arboriphila</name>
    <dbReference type="NCBI Taxonomy" id="258052"/>
    <lineage>
        <taxon>Bacteria</taxon>
        <taxon>Bacillati</taxon>
        <taxon>Actinomycetota</taxon>
        <taxon>Actinomycetes</taxon>
        <taxon>Kitasatosporales</taxon>
        <taxon>Streptomycetaceae</taxon>
        <taxon>Kitasatospora</taxon>
    </lineage>
</organism>
<gene>
    <name evidence="2" type="ORF">GCM10009663_36900</name>
</gene>
<accession>A0ABN1TJD3</accession>
<dbReference type="EMBL" id="BAAALD010000033">
    <property type="protein sequence ID" value="GAA1089759.1"/>
    <property type="molecule type" value="Genomic_DNA"/>
</dbReference>